<gene>
    <name evidence="2" type="ORF">CTI12_AA506860</name>
</gene>
<feature type="compositionally biased region" description="Basic and acidic residues" evidence="1">
    <location>
        <begin position="325"/>
        <end position="338"/>
    </location>
</feature>
<evidence type="ECO:0000313" key="2">
    <source>
        <dbReference type="EMBL" id="PWA46020.1"/>
    </source>
</evidence>
<comment type="caution">
    <text evidence="2">The sequence shown here is derived from an EMBL/GenBank/DDBJ whole genome shotgun (WGS) entry which is preliminary data.</text>
</comment>
<accession>A0A2U1LAK0</accession>
<organism evidence="2 3">
    <name type="scientific">Artemisia annua</name>
    <name type="common">Sweet wormwood</name>
    <dbReference type="NCBI Taxonomy" id="35608"/>
    <lineage>
        <taxon>Eukaryota</taxon>
        <taxon>Viridiplantae</taxon>
        <taxon>Streptophyta</taxon>
        <taxon>Embryophyta</taxon>
        <taxon>Tracheophyta</taxon>
        <taxon>Spermatophyta</taxon>
        <taxon>Magnoliopsida</taxon>
        <taxon>eudicotyledons</taxon>
        <taxon>Gunneridae</taxon>
        <taxon>Pentapetalae</taxon>
        <taxon>asterids</taxon>
        <taxon>campanulids</taxon>
        <taxon>Asterales</taxon>
        <taxon>Asteraceae</taxon>
        <taxon>Asteroideae</taxon>
        <taxon>Anthemideae</taxon>
        <taxon>Artemisiinae</taxon>
        <taxon>Artemisia</taxon>
    </lineage>
</organism>
<protein>
    <submittedName>
        <fullName evidence="2">Agenet-like domain-containing protein</fullName>
    </submittedName>
</protein>
<evidence type="ECO:0000256" key="1">
    <source>
        <dbReference type="SAM" id="MobiDB-lite"/>
    </source>
</evidence>
<dbReference type="OrthoDB" id="687110at2759"/>
<name>A0A2U1LAK0_ARTAN</name>
<dbReference type="AlphaFoldDB" id="A0A2U1LAK0"/>
<keyword evidence="3" id="KW-1185">Reference proteome</keyword>
<dbReference type="Proteomes" id="UP000245207">
    <property type="component" value="Unassembled WGS sequence"/>
</dbReference>
<evidence type="ECO:0000313" key="3">
    <source>
        <dbReference type="Proteomes" id="UP000245207"/>
    </source>
</evidence>
<dbReference type="EMBL" id="PKPP01010487">
    <property type="protein sequence ID" value="PWA46020.1"/>
    <property type="molecule type" value="Genomic_DNA"/>
</dbReference>
<sequence>MPNLEMSDLTTVRTSLVISRVILKVPKLKNLMISYDYKQGTELCMSQCRPQPTQRSKKMPTYSLGLPYIESRSAPPKTTCRVFRRGTSNHCDDDIDYKKRKKKDITARSRLLHRRKVWPHFLLFVKCKKNQCHVTVAENLTADHCHQNPTEFFIGCWECVRSLHFSGAIDDSLKTTSQEMMEKDVTKDMDLLVVMGLQCNEMTVTQGKIIQKSSTEISSSVAEGDTNQPNILLARSTVVVKGKEEGAATVAPKRKRGRPPKLQPKRPETPVTVKYHQNGGVGTAKISVVEGGQVTEVSSPISPGIKLVEKSQEPINEPNVNPIKEPNEISVKEPNENP</sequence>
<proteinExistence type="predicted"/>
<reference evidence="2 3" key="1">
    <citation type="journal article" date="2018" name="Mol. Plant">
        <title>The genome of Artemisia annua provides insight into the evolution of Asteraceae family and artemisinin biosynthesis.</title>
        <authorList>
            <person name="Shen Q."/>
            <person name="Zhang L."/>
            <person name="Liao Z."/>
            <person name="Wang S."/>
            <person name="Yan T."/>
            <person name="Shi P."/>
            <person name="Liu M."/>
            <person name="Fu X."/>
            <person name="Pan Q."/>
            <person name="Wang Y."/>
            <person name="Lv Z."/>
            <person name="Lu X."/>
            <person name="Zhang F."/>
            <person name="Jiang W."/>
            <person name="Ma Y."/>
            <person name="Chen M."/>
            <person name="Hao X."/>
            <person name="Li L."/>
            <person name="Tang Y."/>
            <person name="Lv G."/>
            <person name="Zhou Y."/>
            <person name="Sun X."/>
            <person name="Brodelius P.E."/>
            <person name="Rose J.K.C."/>
            <person name="Tang K."/>
        </authorList>
    </citation>
    <scope>NUCLEOTIDE SEQUENCE [LARGE SCALE GENOMIC DNA]</scope>
    <source>
        <strain evidence="3">cv. Huhao1</strain>
        <tissue evidence="2">Leaf</tissue>
    </source>
</reference>
<dbReference type="STRING" id="35608.A0A2U1LAK0"/>
<feature type="region of interest" description="Disordered" evidence="1">
    <location>
        <begin position="297"/>
        <end position="338"/>
    </location>
</feature>
<feature type="region of interest" description="Disordered" evidence="1">
    <location>
        <begin position="244"/>
        <end position="276"/>
    </location>
</feature>